<proteinExistence type="predicted"/>
<dbReference type="InterPro" id="IPR011991">
    <property type="entry name" value="ArsR-like_HTH"/>
</dbReference>
<gene>
    <name evidence="3" type="ORF">QJS35_25935</name>
</gene>
<dbReference type="PROSITE" id="PS50995">
    <property type="entry name" value="HTH_MARR_2"/>
    <property type="match status" value="1"/>
</dbReference>
<dbReference type="InterPro" id="IPR000835">
    <property type="entry name" value="HTH_MarR-typ"/>
</dbReference>
<dbReference type="SMART" id="SM00347">
    <property type="entry name" value="HTH_MARR"/>
    <property type="match status" value="1"/>
</dbReference>
<dbReference type="InterPro" id="IPR036390">
    <property type="entry name" value="WH_DNA-bd_sf"/>
</dbReference>
<comment type="caution">
    <text evidence="3">The sequence shown here is derived from an EMBL/GenBank/DDBJ whole genome shotgun (WGS) entry which is preliminary data.</text>
</comment>
<dbReference type="InterPro" id="IPR039422">
    <property type="entry name" value="MarR/SlyA-like"/>
</dbReference>
<dbReference type="RefSeq" id="WP_232188560.1">
    <property type="nucleotide sequence ID" value="NZ_JAIOAP010000016.1"/>
</dbReference>
<dbReference type="Pfam" id="PF01047">
    <property type="entry name" value="MarR"/>
    <property type="match status" value="1"/>
</dbReference>
<dbReference type="EMBL" id="JASKHM010000017">
    <property type="protein sequence ID" value="MEQ4485826.1"/>
    <property type="molecule type" value="Genomic_DNA"/>
</dbReference>
<name>A0ABV1L0Q1_9BACL</name>
<evidence type="ECO:0000313" key="3">
    <source>
        <dbReference type="EMBL" id="MEQ4485826.1"/>
    </source>
</evidence>
<reference evidence="3 4" key="1">
    <citation type="journal article" date="2023" name="Genome Announc.">
        <title>Pan-Genome Analyses of the Genus Cohnella and Proposal of the Novel Species Cohnella silvisoli sp. nov., Isolated from Forest Soil.</title>
        <authorList>
            <person name="Wang C."/>
            <person name="Mao L."/>
            <person name="Bao G."/>
            <person name="Zhu H."/>
        </authorList>
    </citation>
    <scope>NUCLEOTIDE SEQUENCE [LARGE SCALE GENOMIC DNA]</scope>
    <source>
        <strain evidence="3 4">NL03-T5-1</strain>
    </source>
</reference>
<keyword evidence="1" id="KW-0238">DNA-binding</keyword>
<dbReference type="PRINTS" id="PR00598">
    <property type="entry name" value="HTHMARR"/>
</dbReference>
<dbReference type="Gene3D" id="1.10.10.10">
    <property type="entry name" value="Winged helix-like DNA-binding domain superfamily/Winged helix DNA-binding domain"/>
    <property type="match status" value="1"/>
</dbReference>
<evidence type="ECO:0000259" key="2">
    <source>
        <dbReference type="PROSITE" id="PS50995"/>
    </source>
</evidence>
<evidence type="ECO:0000256" key="1">
    <source>
        <dbReference type="ARBA" id="ARBA00023125"/>
    </source>
</evidence>
<dbReference type="PANTHER" id="PTHR33164:SF106">
    <property type="entry name" value="TRANSCRIPTIONAL REGULATORY PROTEIN"/>
    <property type="match status" value="1"/>
</dbReference>
<dbReference type="Proteomes" id="UP001493487">
    <property type="component" value="Unassembled WGS sequence"/>
</dbReference>
<dbReference type="CDD" id="cd00090">
    <property type="entry name" value="HTH_ARSR"/>
    <property type="match status" value="1"/>
</dbReference>
<dbReference type="SUPFAM" id="SSF46785">
    <property type="entry name" value="Winged helix' DNA-binding domain"/>
    <property type="match status" value="1"/>
</dbReference>
<sequence>MNEPENRKALINQMQFLGQMASTETALFHQAAAAKLGLGITDMKTVSTLQQEGPMTAGQLAQRLNLTTGAVSNVIDRLEQRKFVKREPDAKDRRKVIVTVNQKNLAPSDNIYRSMGEAFERLLETYSTQELEFLVKYNQATIELTMLESAKLTKGYNTTGHG</sequence>
<keyword evidence="4" id="KW-1185">Reference proteome</keyword>
<dbReference type="InterPro" id="IPR036388">
    <property type="entry name" value="WH-like_DNA-bd_sf"/>
</dbReference>
<organism evidence="3 4">
    <name type="scientific">Cohnella silvisoli</name>
    <dbReference type="NCBI Taxonomy" id="2873699"/>
    <lineage>
        <taxon>Bacteria</taxon>
        <taxon>Bacillati</taxon>
        <taxon>Bacillota</taxon>
        <taxon>Bacilli</taxon>
        <taxon>Bacillales</taxon>
        <taxon>Paenibacillaceae</taxon>
        <taxon>Cohnella</taxon>
    </lineage>
</organism>
<accession>A0ABV1L0Q1</accession>
<protein>
    <submittedName>
        <fullName evidence="3">MarR family transcriptional regulator</fullName>
    </submittedName>
</protein>
<dbReference type="PANTHER" id="PTHR33164">
    <property type="entry name" value="TRANSCRIPTIONAL REGULATOR, MARR FAMILY"/>
    <property type="match status" value="1"/>
</dbReference>
<feature type="domain" description="HTH marR-type" evidence="2">
    <location>
        <begin position="7"/>
        <end position="143"/>
    </location>
</feature>
<evidence type="ECO:0000313" key="4">
    <source>
        <dbReference type="Proteomes" id="UP001493487"/>
    </source>
</evidence>